<sequence>MGLFTGASIFDTLDDDFDLHWDLASPALHDSEFTSIPYSMTECQSMNVHSHIEMVTSKSSVKDPSIVVECTKGIVEDDNHGFHAFPTPPKGAEEMVPDNSNFQASPSPPPLSKSGVGYSADYKPISSYARSWNGQRLPSQQNVVSNITYGNDSAVGQMGTSSKGVCQNFLLPEIMIVVHVISANRTKPWIKCLPTMALIHPPHPHPHPPLTMVG</sequence>
<proteinExistence type="predicted"/>
<comment type="caution">
    <text evidence="2">The sequence shown here is derived from an EMBL/GenBank/DDBJ whole genome shotgun (WGS) entry which is preliminary data.</text>
</comment>
<organism evidence="2 3">
    <name type="scientific">Rhododendron griersonianum</name>
    <dbReference type="NCBI Taxonomy" id="479676"/>
    <lineage>
        <taxon>Eukaryota</taxon>
        <taxon>Viridiplantae</taxon>
        <taxon>Streptophyta</taxon>
        <taxon>Embryophyta</taxon>
        <taxon>Tracheophyta</taxon>
        <taxon>Spermatophyta</taxon>
        <taxon>Magnoliopsida</taxon>
        <taxon>eudicotyledons</taxon>
        <taxon>Gunneridae</taxon>
        <taxon>Pentapetalae</taxon>
        <taxon>asterids</taxon>
        <taxon>Ericales</taxon>
        <taxon>Ericaceae</taxon>
        <taxon>Ericoideae</taxon>
        <taxon>Rhodoreae</taxon>
        <taxon>Rhododendron</taxon>
    </lineage>
</organism>
<evidence type="ECO:0000313" key="3">
    <source>
        <dbReference type="Proteomes" id="UP000823749"/>
    </source>
</evidence>
<accession>A0AAV6KQV1</accession>
<gene>
    <name evidence="2" type="ORF">RHGRI_012376</name>
</gene>
<evidence type="ECO:0000313" key="2">
    <source>
        <dbReference type="EMBL" id="KAG5554795.1"/>
    </source>
</evidence>
<dbReference type="AlphaFoldDB" id="A0AAV6KQV1"/>
<evidence type="ECO:0000256" key="1">
    <source>
        <dbReference type="SAM" id="MobiDB-lite"/>
    </source>
</evidence>
<dbReference type="EMBL" id="JACTNZ010000004">
    <property type="protein sequence ID" value="KAG5554795.1"/>
    <property type="molecule type" value="Genomic_DNA"/>
</dbReference>
<protein>
    <submittedName>
        <fullName evidence="2">Uncharacterized protein</fullName>
    </submittedName>
</protein>
<feature type="region of interest" description="Disordered" evidence="1">
    <location>
        <begin position="90"/>
        <end position="116"/>
    </location>
</feature>
<reference evidence="2" key="1">
    <citation type="submission" date="2020-08" db="EMBL/GenBank/DDBJ databases">
        <title>Plant Genome Project.</title>
        <authorList>
            <person name="Zhang R.-G."/>
        </authorList>
    </citation>
    <scope>NUCLEOTIDE SEQUENCE</scope>
    <source>
        <strain evidence="2">WSP0</strain>
        <tissue evidence="2">Leaf</tissue>
    </source>
</reference>
<keyword evidence="3" id="KW-1185">Reference proteome</keyword>
<dbReference type="Proteomes" id="UP000823749">
    <property type="component" value="Chromosome 4"/>
</dbReference>
<name>A0AAV6KQV1_9ERIC</name>